<comment type="similarity">
    <text evidence="1 10">Belongs to the eukaryotic-type primase small subunit family.</text>
</comment>
<dbReference type="Pfam" id="PF01896">
    <property type="entry name" value="DNA_primase_S"/>
    <property type="match status" value="1"/>
</dbReference>
<feature type="region of interest" description="Disordered" evidence="11">
    <location>
        <begin position="1"/>
        <end position="36"/>
    </location>
</feature>
<keyword evidence="3 10" id="KW-0639">Primosome</keyword>
<name>A0A1E4T8M0_9ASCO</name>
<keyword evidence="6 10" id="KW-0235">DNA replication</keyword>
<dbReference type="Proteomes" id="UP000094801">
    <property type="component" value="Unassembled WGS sequence"/>
</dbReference>
<keyword evidence="5" id="KW-0548">Nucleotidyltransferase</keyword>
<evidence type="ECO:0000256" key="4">
    <source>
        <dbReference type="ARBA" id="ARBA00022679"/>
    </source>
</evidence>
<dbReference type="FunFam" id="3.90.920.10:FF:000003">
    <property type="entry name" value="DNA primase"/>
    <property type="match status" value="1"/>
</dbReference>
<dbReference type="GO" id="GO:0005658">
    <property type="term" value="C:alpha DNA polymerase:primase complex"/>
    <property type="evidence" value="ECO:0007669"/>
    <property type="project" value="UniProtKB-ARBA"/>
</dbReference>
<dbReference type="SUPFAM" id="SSF56747">
    <property type="entry name" value="Prim-pol domain"/>
    <property type="match status" value="1"/>
</dbReference>
<dbReference type="GO" id="GO:0003899">
    <property type="term" value="F:DNA-directed RNA polymerase activity"/>
    <property type="evidence" value="ECO:0007669"/>
    <property type="project" value="InterPro"/>
</dbReference>
<dbReference type="InterPro" id="IPR014052">
    <property type="entry name" value="DNA_primase_ssu_euk/arc"/>
</dbReference>
<evidence type="ECO:0000313" key="13">
    <source>
        <dbReference type="Proteomes" id="UP000094801"/>
    </source>
</evidence>
<evidence type="ECO:0000256" key="3">
    <source>
        <dbReference type="ARBA" id="ARBA00022515"/>
    </source>
</evidence>
<dbReference type="OrthoDB" id="19606at2759"/>
<dbReference type="AlphaFoldDB" id="A0A1E4T8M0"/>
<keyword evidence="13" id="KW-1185">Reference proteome</keyword>
<dbReference type="EMBL" id="KV453847">
    <property type="protein sequence ID" value="ODV88092.1"/>
    <property type="molecule type" value="Genomic_DNA"/>
</dbReference>
<keyword evidence="9" id="KW-0804">Transcription</keyword>
<dbReference type="NCBIfam" id="TIGR00335">
    <property type="entry name" value="primase_sml"/>
    <property type="match status" value="1"/>
</dbReference>
<dbReference type="GO" id="GO:0046872">
    <property type="term" value="F:metal ion binding"/>
    <property type="evidence" value="ECO:0007669"/>
    <property type="project" value="UniProtKB-KW"/>
</dbReference>
<keyword evidence="2 10" id="KW-0240">DNA-directed RNA polymerase</keyword>
<evidence type="ECO:0000256" key="8">
    <source>
        <dbReference type="ARBA" id="ARBA00022833"/>
    </source>
</evidence>
<evidence type="ECO:0000256" key="7">
    <source>
        <dbReference type="ARBA" id="ARBA00022723"/>
    </source>
</evidence>
<keyword evidence="4 10" id="KW-0808">Transferase</keyword>
<evidence type="ECO:0000256" key="10">
    <source>
        <dbReference type="RuleBase" id="RU003514"/>
    </source>
</evidence>
<feature type="compositionally biased region" description="Low complexity" evidence="11">
    <location>
        <begin position="17"/>
        <end position="27"/>
    </location>
</feature>
<feature type="compositionally biased region" description="Polar residues" evidence="11">
    <location>
        <begin position="1"/>
        <end position="16"/>
    </location>
</feature>
<evidence type="ECO:0000313" key="12">
    <source>
        <dbReference type="EMBL" id="ODV88092.1"/>
    </source>
</evidence>
<accession>A0A1E4T8M0</accession>
<dbReference type="GO" id="GO:0006269">
    <property type="term" value="P:DNA replication, synthesis of primer"/>
    <property type="evidence" value="ECO:0007669"/>
    <property type="project" value="UniProtKB-KW"/>
</dbReference>
<keyword evidence="7" id="KW-0479">Metal-binding</keyword>
<evidence type="ECO:0000256" key="6">
    <source>
        <dbReference type="ARBA" id="ARBA00022705"/>
    </source>
</evidence>
<reference evidence="13" key="1">
    <citation type="submission" date="2016-04" db="EMBL/GenBank/DDBJ databases">
        <title>Comparative genomics of biotechnologically important yeasts.</title>
        <authorList>
            <consortium name="DOE Joint Genome Institute"/>
            <person name="Riley R."/>
            <person name="Haridas S."/>
            <person name="Wolfe K.H."/>
            <person name="Lopes M.R."/>
            <person name="Hittinger C.T."/>
            <person name="Goker M."/>
            <person name="Salamov A."/>
            <person name="Wisecaver J."/>
            <person name="Long T.M."/>
            <person name="Aerts A.L."/>
            <person name="Barry K."/>
            <person name="Choi C."/>
            <person name="Clum A."/>
            <person name="Coughlan A.Y."/>
            <person name="Deshpande S."/>
            <person name="Douglass A.P."/>
            <person name="Hanson S.J."/>
            <person name="Klenk H.-P."/>
            <person name="Labutti K."/>
            <person name="Lapidus A."/>
            <person name="Lindquist E."/>
            <person name="Lipzen A."/>
            <person name="Meier-Kolthoff J.P."/>
            <person name="Ohm R.A."/>
            <person name="Otillar R.P."/>
            <person name="Pangilinan J."/>
            <person name="Peng Y."/>
            <person name="Rokas A."/>
            <person name="Rosa C.A."/>
            <person name="Scheuner C."/>
            <person name="Sibirny A.A."/>
            <person name="Slot J.C."/>
            <person name="Stielow J.B."/>
            <person name="Sun H."/>
            <person name="Kurtzman C.P."/>
            <person name="Blackwell M."/>
            <person name="Grigoriev I.V."/>
            <person name="Jeffries T.W."/>
        </authorList>
    </citation>
    <scope>NUCLEOTIDE SEQUENCE [LARGE SCALE GENOMIC DNA]</scope>
    <source>
        <strain evidence="13">NRRL YB-2248</strain>
    </source>
</reference>
<evidence type="ECO:0000256" key="5">
    <source>
        <dbReference type="ARBA" id="ARBA00022695"/>
    </source>
</evidence>
<dbReference type="Gene3D" id="3.90.920.10">
    <property type="entry name" value="DNA primase, PRIM domain"/>
    <property type="match status" value="1"/>
</dbReference>
<dbReference type="CDD" id="cd04860">
    <property type="entry name" value="AE_Prim_S"/>
    <property type="match status" value="1"/>
</dbReference>
<sequence length="440" mass="51399">MPSLSESIKENSSALGTPSETSPEPSSQINPSMTSPAEVVGETKFYKPSTADMSHYYDNFLPFKSIFQWLNHSPAPQKDFTMREFAFEYKSGAYHRYNSFSSASEFKSTIIKAVPTRFEIGAVYPVQPKLRKTVSKAMMKPLMKEFVLDIDLTDYDDVRTCCSGTAICHKCWKFITLAIKIVDLALREDFGFSHMIWVFSGRRGVHCWVSDYRARILDEQKRRSIVEYLDVLSVKSKKNMNLRKPYHPHVERSFDILRDQFIDVIIREQDPWRLDDRCDDLARSVPDYKLTSALIRYWKENPNRSSADKWRDVDTMYNSLKVKTFDIQDWKREMIFKTMYPRLDVEVSRQMNHLLKSPFCIHPGTGNVCVPFDPSVKEFDPFQDAPNLKKVFEEDESDWEKTSLKPGIDLFNRFVADLMQDEIRAKRSRDSDDKENSLEF</sequence>
<gene>
    <name evidence="12" type="ORF">CANARDRAFT_193362</name>
</gene>
<evidence type="ECO:0000256" key="9">
    <source>
        <dbReference type="ARBA" id="ARBA00023163"/>
    </source>
</evidence>
<protein>
    <recommendedName>
        <fullName evidence="10">DNA primase</fullName>
        <ecNumber evidence="10">2.7.7.-</ecNumber>
    </recommendedName>
</protein>
<dbReference type="EC" id="2.7.7.-" evidence="10"/>
<evidence type="ECO:0000256" key="1">
    <source>
        <dbReference type="ARBA" id="ARBA00009762"/>
    </source>
</evidence>
<evidence type="ECO:0000256" key="2">
    <source>
        <dbReference type="ARBA" id="ARBA00022478"/>
    </source>
</evidence>
<dbReference type="PANTHER" id="PTHR10536">
    <property type="entry name" value="DNA PRIMASE SMALL SUBUNIT"/>
    <property type="match status" value="1"/>
</dbReference>
<proteinExistence type="inferred from homology"/>
<dbReference type="InterPro" id="IPR002755">
    <property type="entry name" value="DNA_primase_S"/>
</dbReference>
<evidence type="ECO:0000256" key="11">
    <source>
        <dbReference type="SAM" id="MobiDB-lite"/>
    </source>
</evidence>
<dbReference type="STRING" id="983967.A0A1E4T8M0"/>
<organism evidence="12 13">
    <name type="scientific">[Candida] arabinofermentans NRRL YB-2248</name>
    <dbReference type="NCBI Taxonomy" id="983967"/>
    <lineage>
        <taxon>Eukaryota</taxon>
        <taxon>Fungi</taxon>
        <taxon>Dikarya</taxon>
        <taxon>Ascomycota</taxon>
        <taxon>Saccharomycotina</taxon>
        <taxon>Pichiomycetes</taxon>
        <taxon>Pichiales</taxon>
        <taxon>Pichiaceae</taxon>
        <taxon>Ogataea</taxon>
        <taxon>Ogataea/Candida clade</taxon>
    </lineage>
</organism>
<keyword evidence="8" id="KW-0862">Zinc</keyword>